<dbReference type="AlphaFoldDB" id="A0A382D070"/>
<reference evidence="1" key="1">
    <citation type="submission" date="2018-05" db="EMBL/GenBank/DDBJ databases">
        <authorList>
            <person name="Lanie J.A."/>
            <person name="Ng W.-L."/>
            <person name="Kazmierczak K.M."/>
            <person name="Andrzejewski T.M."/>
            <person name="Davidsen T.M."/>
            <person name="Wayne K.J."/>
            <person name="Tettelin H."/>
            <person name="Glass J.I."/>
            <person name="Rusch D."/>
            <person name="Podicherti R."/>
            <person name="Tsui H.-C.T."/>
            <person name="Winkler M.E."/>
        </authorList>
    </citation>
    <scope>NUCLEOTIDE SEQUENCE</scope>
</reference>
<name>A0A382D070_9ZZZZ</name>
<evidence type="ECO:0000313" key="1">
    <source>
        <dbReference type="EMBL" id="SVB31424.1"/>
    </source>
</evidence>
<protein>
    <submittedName>
        <fullName evidence="1">Uncharacterized protein</fullName>
    </submittedName>
</protein>
<accession>A0A382D070</accession>
<organism evidence="1">
    <name type="scientific">marine metagenome</name>
    <dbReference type="NCBI Taxonomy" id="408172"/>
    <lineage>
        <taxon>unclassified sequences</taxon>
        <taxon>metagenomes</taxon>
        <taxon>ecological metagenomes</taxon>
    </lineage>
</organism>
<sequence>MKNLLITTVAAVVLEMSAFSSYGFEREYVKRAVLSKEQEKVVIALVQKRGIKKIAKIYTYNVYPTAARGIRVKGAEQVKGREVSFKVLNVTYKKWFHPGSAPRKGDLQMGDFWAGKPGTQKQTILKVDKKEYRAGSVQGISIEECESILGLFLAGEYNHGPGVNEKSLNQIDWSNPNGFRKRGDTISVGFPHKNAGSGFFDLQIKLDGKQLTINQMFQAVP</sequence>
<gene>
    <name evidence="1" type="ORF">METZ01_LOCUS184278</name>
</gene>
<dbReference type="EMBL" id="UINC01036840">
    <property type="protein sequence ID" value="SVB31424.1"/>
    <property type="molecule type" value="Genomic_DNA"/>
</dbReference>
<proteinExistence type="predicted"/>